<evidence type="ECO:0000313" key="16">
    <source>
        <dbReference type="EMBL" id="TYO94626.1"/>
    </source>
</evidence>
<keyword evidence="14" id="KW-0547">Nucleotide-binding</keyword>
<protein>
    <recommendedName>
        <fullName evidence="12">tRNA-dihydrouridine synthase</fullName>
        <ecNumber evidence="12">1.3.1.-</ecNumber>
    </recommendedName>
</protein>
<feature type="binding site" evidence="14">
    <location>
        <position position="184"/>
    </location>
    <ligand>
        <name>FMN</name>
        <dbReference type="ChEBI" id="CHEBI:58210"/>
    </ligand>
</feature>
<dbReference type="GO" id="GO:0000049">
    <property type="term" value="F:tRNA binding"/>
    <property type="evidence" value="ECO:0007669"/>
    <property type="project" value="UniProtKB-KW"/>
</dbReference>
<feature type="active site" description="Proton donor" evidence="13">
    <location>
        <position position="115"/>
    </location>
</feature>
<keyword evidence="5 12" id="KW-0288">FMN</keyword>
<dbReference type="InterPro" id="IPR013785">
    <property type="entry name" value="Aldolase_TIM"/>
</dbReference>
<dbReference type="AlphaFoldDB" id="A0A5S4ZPX1"/>
<evidence type="ECO:0000256" key="6">
    <source>
        <dbReference type="ARBA" id="ARBA00022694"/>
    </source>
</evidence>
<dbReference type="EMBL" id="VNHM01000013">
    <property type="protein sequence ID" value="TYO94626.1"/>
    <property type="molecule type" value="Genomic_DNA"/>
</dbReference>
<feature type="binding site" evidence="14">
    <location>
        <begin position="31"/>
        <end position="33"/>
    </location>
    <ligand>
        <name>FMN</name>
        <dbReference type="ChEBI" id="CHEBI:58210"/>
    </ligand>
</feature>
<evidence type="ECO:0000256" key="7">
    <source>
        <dbReference type="ARBA" id="ARBA00022857"/>
    </source>
</evidence>
<evidence type="ECO:0000256" key="1">
    <source>
        <dbReference type="ARBA" id="ARBA00001917"/>
    </source>
</evidence>
<dbReference type="Gene3D" id="3.20.20.70">
    <property type="entry name" value="Aldolase class I"/>
    <property type="match status" value="1"/>
</dbReference>
<evidence type="ECO:0000259" key="15">
    <source>
        <dbReference type="Pfam" id="PF01207"/>
    </source>
</evidence>
<comment type="function">
    <text evidence="2 12">Catalyzes the synthesis of 5,6-dihydrouridine (D), a modified base found in the D-loop of most tRNAs, via the reduction of the C5-C6 double bond in target uridines.</text>
</comment>
<dbReference type="PANTHER" id="PTHR45846:SF1">
    <property type="entry name" value="TRNA-DIHYDROURIDINE(47) SYNTHASE [NAD(P)(+)]-LIKE"/>
    <property type="match status" value="1"/>
</dbReference>
<dbReference type="SUPFAM" id="SSF51395">
    <property type="entry name" value="FMN-linked oxidoreductases"/>
    <property type="match status" value="1"/>
</dbReference>
<evidence type="ECO:0000256" key="3">
    <source>
        <dbReference type="ARBA" id="ARBA00022555"/>
    </source>
</evidence>
<dbReference type="GO" id="GO:0050660">
    <property type="term" value="F:flavin adenine dinucleotide binding"/>
    <property type="evidence" value="ECO:0007669"/>
    <property type="project" value="InterPro"/>
</dbReference>
<comment type="catalytic activity">
    <reaction evidence="11">
        <text>a 5,6-dihydrouridine in tRNA + NAD(+) = a uridine in tRNA + NADH + H(+)</text>
        <dbReference type="Rhea" id="RHEA:54452"/>
        <dbReference type="Rhea" id="RHEA-COMP:13339"/>
        <dbReference type="Rhea" id="RHEA-COMP:13887"/>
        <dbReference type="ChEBI" id="CHEBI:15378"/>
        <dbReference type="ChEBI" id="CHEBI:57540"/>
        <dbReference type="ChEBI" id="CHEBI:57945"/>
        <dbReference type="ChEBI" id="CHEBI:65315"/>
        <dbReference type="ChEBI" id="CHEBI:74443"/>
    </reaction>
</comment>
<feature type="binding site" evidence="14">
    <location>
        <begin position="239"/>
        <end position="240"/>
    </location>
    <ligand>
        <name>FMN</name>
        <dbReference type="ChEBI" id="CHEBI:58210"/>
    </ligand>
</feature>
<dbReference type="Proteomes" id="UP000323166">
    <property type="component" value="Unassembled WGS sequence"/>
</dbReference>
<dbReference type="RefSeq" id="WP_279233214.1">
    <property type="nucleotide sequence ID" value="NZ_VNHM01000013.1"/>
</dbReference>
<keyword evidence="6 12" id="KW-0819">tRNA processing</keyword>
<evidence type="ECO:0000256" key="4">
    <source>
        <dbReference type="ARBA" id="ARBA00022630"/>
    </source>
</evidence>
<dbReference type="InterPro" id="IPR035587">
    <property type="entry name" value="DUS-like_FMN-bd"/>
</dbReference>
<evidence type="ECO:0000256" key="13">
    <source>
        <dbReference type="PIRSR" id="PIRSR006621-1"/>
    </source>
</evidence>
<dbReference type="CDD" id="cd02801">
    <property type="entry name" value="DUS_like_FMN"/>
    <property type="match status" value="1"/>
</dbReference>
<evidence type="ECO:0000256" key="9">
    <source>
        <dbReference type="ARBA" id="ARBA00023002"/>
    </source>
</evidence>
<keyword evidence="8" id="KW-0694">RNA-binding</keyword>
<reference evidence="16 17" key="1">
    <citation type="submission" date="2019-07" db="EMBL/GenBank/DDBJ databases">
        <title>Genomic Encyclopedia of Type Strains, Phase I: the one thousand microbial genomes (KMG-I) project.</title>
        <authorList>
            <person name="Kyrpides N."/>
        </authorList>
    </citation>
    <scope>NUCLEOTIDE SEQUENCE [LARGE SCALE GENOMIC DNA]</scope>
    <source>
        <strain evidence="16 17">DSM 6562</strain>
    </source>
</reference>
<evidence type="ECO:0000313" key="17">
    <source>
        <dbReference type="Proteomes" id="UP000323166"/>
    </source>
</evidence>
<dbReference type="InterPro" id="IPR024036">
    <property type="entry name" value="tRNA-dHydroUridine_Synthase_C"/>
</dbReference>
<keyword evidence="3" id="KW-0820">tRNA-binding</keyword>
<evidence type="ECO:0000256" key="14">
    <source>
        <dbReference type="PIRSR" id="PIRSR006621-2"/>
    </source>
</evidence>
<dbReference type="Gene3D" id="1.10.1200.80">
    <property type="entry name" value="Putative flavin oxidoreducatase, domain 2"/>
    <property type="match status" value="1"/>
</dbReference>
<comment type="catalytic activity">
    <reaction evidence="10">
        <text>a 5,6-dihydrouridine in tRNA + NADP(+) = a uridine in tRNA + NADPH + H(+)</text>
        <dbReference type="Rhea" id="RHEA:23624"/>
        <dbReference type="Rhea" id="RHEA-COMP:13339"/>
        <dbReference type="Rhea" id="RHEA-COMP:13887"/>
        <dbReference type="ChEBI" id="CHEBI:15378"/>
        <dbReference type="ChEBI" id="CHEBI:57783"/>
        <dbReference type="ChEBI" id="CHEBI:58349"/>
        <dbReference type="ChEBI" id="CHEBI:65315"/>
        <dbReference type="ChEBI" id="CHEBI:74443"/>
    </reaction>
</comment>
<dbReference type="Pfam" id="PF01207">
    <property type="entry name" value="Dus"/>
    <property type="match status" value="1"/>
</dbReference>
<dbReference type="InterPro" id="IPR004652">
    <property type="entry name" value="DusB-like"/>
</dbReference>
<evidence type="ECO:0000256" key="10">
    <source>
        <dbReference type="ARBA" id="ARBA00048205"/>
    </source>
</evidence>
<name>A0A5S4ZPX1_9FIRM</name>
<gene>
    <name evidence="16" type="ORF">LX24_02284</name>
</gene>
<dbReference type="GO" id="GO:0017150">
    <property type="term" value="F:tRNA dihydrouridine synthase activity"/>
    <property type="evidence" value="ECO:0007669"/>
    <property type="project" value="InterPro"/>
</dbReference>
<keyword evidence="7" id="KW-0521">NADP</keyword>
<dbReference type="InterPro" id="IPR001269">
    <property type="entry name" value="DUS_fam"/>
</dbReference>
<evidence type="ECO:0000256" key="8">
    <source>
        <dbReference type="ARBA" id="ARBA00022884"/>
    </source>
</evidence>
<comment type="caution">
    <text evidence="16">The sequence shown here is derived from an EMBL/GenBank/DDBJ whole genome shotgun (WGS) entry which is preliminary data.</text>
</comment>
<comment type="cofactor">
    <cofactor evidence="1 12 14">
        <name>FMN</name>
        <dbReference type="ChEBI" id="CHEBI:58210"/>
    </cofactor>
</comment>
<evidence type="ECO:0000256" key="12">
    <source>
        <dbReference type="PIRNR" id="PIRNR006621"/>
    </source>
</evidence>
<dbReference type="PIRSF" id="PIRSF006621">
    <property type="entry name" value="Dus"/>
    <property type="match status" value="1"/>
</dbReference>
<keyword evidence="17" id="KW-1185">Reference proteome</keyword>
<evidence type="ECO:0000256" key="11">
    <source>
        <dbReference type="ARBA" id="ARBA00048802"/>
    </source>
</evidence>
<accession>A0A5S4ZPX1</accession>
<keyword evidence="4 12" id="KW-0285">Flavoprotein</keyword>
<dbReference type="EC" id="1.3.1.-" evidence="12"/>
<proteinExistence type="inferred from homology"/>
<dbReference type="PROSITE" id="PS01136">
    <property type="entry name" value="UPF0034"/>
    <property type="match status" value="1"/>
</dbReference>
<feature type="binding site" evidence="14">
    <location>
        <position position="85"/>
    </location>
    <ligand>
        <name>FMN</name>
        <dbReference type="ChEBI" id="CHEBI:58210"/>
    </ligand>
</feature>
<organism evidence="16 17">
    <name type="scientific">Desulfallas thermosapovorans DSM 6562</name>
    <dbReference type="NCBI Taxonomy" id="1121431"/>
    <lineage>
        <taxon>Bacteria</taxon>
        <taxon>Bacillati</taxon>
        <taxon>Bacillota</taxon>
        <taxon>Clostridia</taxon>
        <taxon>Eubacteriales</taxon>
        <taxon>Desulfallaceae</taxon>
        <taxon>Desulfallas</taxon>
    </lineage>
</organism>
<sequence length="343" mass="37892">MGEKLTLSNTQQPVHFKIGHVPIANPVVAAPMAGVTDRPFRILAAEHGCGLVYTEMISDQALIYGNPKTNILLDCSGEKGPISVQIFGSQVEYMVRAAEIVAGRGADIIDINMGCPTPKIVKNGEGAALMRNPELAARIVAAVVDRVDCPVTVKMRKGWDASSVNAVEFARLVVRAGASAVAVHGRTREQFYSGEADWDIIRQVREAVDVPVIGNGDVRTPRDAERMLRQTGCQAVMIGRAAAGNPWIFSRTLHYLATGQLLPEPTPQMRRETAIRHYKLLVETKGEDMANRQMRKHLAWYTRGLRGAAALRARINQGCSYKFYTEEFWELLQLEQCMKSHPK</sequence>
<keyword evidence="9 12" id="KW-0560">Oxidoreductase</keyword>
<dbReference type="NCBIfam" id="TIGR00737">
    <property type="entry name" value="nifR3_yhdG"/>
    <property type="match status" value="1"/>
</dbReference>
<feature type="domain" description="DUS-like FMN-binding" evidence="15">
    <location>
        <begin position="29"/>
        <end position="319"/>
    </location>
</feature>
<evidence type="ECO:0000256" key="2">
    <source>
        <dbReference type="ARBA" id="ARBA00002790"/>
    </source>
</evidence>
<comment type="similarity">
    <text evidence="12">Belongs to the dus family.</text>
</comment>
<feature type="binding site" evidence="14">
    <location>
        <position position="154"/>
    </location>
    <ligand>
        <name>FMN</name>
        <dbReference type="ChEBI" id="CHEBI:58210"/>
    </ligand>
</feature>
<dbReference type="InterPro" id="IPR018517">
    <property type="entry name" value="tRNA_hU_synthase_CS"/>
</dbReference>
<dbReference type="PANTHER" id="PTHR45846">
    <property type="entry name" value="TRNA-DIHYDROURIDINE(47) SYNTHASE [NAD(P)(+)]-LIKE"/>
    <property type="match status" value="1"/>
</dbReference>
<evidence type="ECO:0000256" key="5">
    <source>
        <dbReference type="ARBA" id="ARBA00022643"/>
    </source>
</evidence>